<dbReference type="Gene3D" id="3.30.50.10">
    <property type="entry name" value="Erythroid Transcription Factor GATA-1, subunit A"/>
    <property type="match status" value="1"/>
</dbReference>
<dbReference type="InterPro" id="IPR000679">
    <property type="entry name" value="Znf_GATA"/>
</dbReference>
<dbReference type="EMBL" id="JADFTS010000002">
    <property type="protein sequence ID" value="KAF9620839.1"/>
    <property type="molecule type" value="Genomic_DNA"/>
</dbReference>
<organism evidence="9 10">
    <name type="scientific">Coptis chinensis</name>
    <dbReference type="NCBI Taxonomy" id="261450"/>
    <lineage>
        <taxon>Eukaryota</taxon>
        <taxon>Viridiplantae</taxon>
        <taxon>Streptophyta</taxon>
        <taxon>Embryophyta</taxon>
        <taxon>Tracheophyta</taxon>
        <taxon>Spermatophyta</taxon>
        <taxon>Magnoliopsida</taxon>
        <taxon>Ranunculales</taxon>
        <taxon>Ranunculaceae</taxon>
        <taxon>Coptidoideae</taxon>
        <taxon>Coptis</taxon>
    </lineage>
</organism>
<dbReference type="CDD" id="cd00202">
    <property type="entry name" value="ZnF_GATA"/>
    <property type="match status" value="1"/>
</dbReference>
<dbReference type="PANTHER" id="PTHR45658">
    <property type="entry name" value="GATA TRANSCRIPTION FACTOR"/>
    <property type="match status" value="1"/>
</dbReference>
<evidence type="ECO:0000256" key="1">
    <source>
        <dbReference type="ARBA" id="ARBA00005694"/>
    </source>
</evidence>
<proteinExistence type="inferred from homology"/>
<keyword evidence="5" id="KW-0010">Activator</keyword>
<dbReference type="SUPFAM" id="SSF57716">
    <property type="entry name" value="Glucocorticoid receptor-like (DNA-binding domain)"/>
    <property type="match status" value="1"/>
</dbReference>
<evidence type="ECO:0000256" key="2">
    <source>
        <dbReference type="ARBA" id="ARBA00022723"/>
    </source>
</evidence>
<evidence type="ECO:0000256" key="5">
    <source>
        <dbReference type="ARBA" id="ARBA00023159"/>
    </source>
</evidence>
<gene>
    <name evidence="9" type="ORF">IFM89_014776</name>
</gene>
<feature type="region of interest" description="Disordered" evidence="7">
    <location>
        <begin position="188"/>
        <end position="257"/>
    </location>
</feature>
<comment type="caution">
    <text evidence="9">The sequence shown here is derived from an EMBL/GenBank/DDBJ whole genome shotgun (WGS) entry which is preliminary data.</text>
</comment>
<dbReference type="SMART" id="SM00401">
    <property type="entry name" value="ZnF_GATA"/>
    <property type="match status" value="1"/>
</dbReference>
<keyword evidence="10" id="KW-1185">Reference proteome</keyword>
<evidence type="ECO:0000313" key="9">
    <source>
        <dbReference type="EMBL" id="KAF9620839.1"/>
    </source>
</evidence>
<dbReference type="GO" id="GO:0043565">
    <property type="term" value="F:sequence-specific DNA binding"/>
    <property type="evidence" value="ECO:0007669"/>
    <property type="project" value="InterPro"/>
</dbReference>
<dbReference type="FunFam" id="3.30.50.10:FF:000018">
    <property type="entry name" value="GATA transcription factor"/>
    <property type="match status" value="1"/>
</dbReference>
<evidence type="ECO:0000313" key="10">
    <source>
        <dbReference type="Proteomes" id="UP000631114"/>
    </source>
</evidence>
<dbReference type="GO" id="GO:0006355">
    <property type="term" value="P:regulation of DNA-templated transcription"/>
    <property type="evidence" value="ECO:0007669"/>
    <property type="project" value="InterPro"/>
</dbReference>
<evidence type="ECO:0000256" key="3">
    <source>
        <dbReference type="ARBA" id="ARBA00022771"/>
    </source>
</evidence>
<name>A0A835INZ5_9MAGN</name>
<evidence type="ECO:0000259" key="8">
    <source>
        <dbReference type="PROSITE" id="PS50114"/>
    </source>
</evidence>
<dbReference type="Pfam" id="PF00320">
    <property type="entry name" value="GATA"/>
    <property type="match status" value="1"/>
</dbReference>
<keyword evidence="4" id="KW-0862">Zinc</keyword>
<evidence type="ECO:0000256" key="6">
    <source>
        <dbReference type="PROSITE-ProRule" id="PRU00094"/>
    </source>
</evidence>
<dbReference type="PROSITE" id="PS50114">
    <property type="entry name" value="GATA_ZN_FINGER_2"/>
    <property type="match status" value="1"/>
</dbReference>
<evidence type="ECO:0000256" key="4">
    <source>
        <dbReference type="ARBA" id="ARBA00022833"/>
    </source>
</evidence>
<dbReference type="Proteomes" id="UP000631114">
    <property type="component" value="Unassembled WGS sequence"/>
</dbReference>
<comment type="similarity">
    <text evidence="1">Belongs to the type IV zinc-finger family. Class A subfamily.</text>
</comment>
<evidence type="ECO:0000256" key="7">
    <source>
        <dbReference type="SAM" id="MobiDB-lite"/>
    </source>
</evidence>
<dbReference type="InterPro" id="IPR051140">
    <property type="entry name" value="GATA_TF"/>
</dbReference>
<dbReference type="PANTHER" id="PTHR45658:SF92">
    <property type="entry name" value="GATA TRANSCRIPTION FACTOR 5"/>
    <property type="match status" value="1"/>
</dbReference>
<accession>A0A835INZ5</accession>
<feature type="domain" description="GATA-type" evidence="8">
    <location>
        <begin position="290"/>
        <end position="326"/>
    </location>
</feature>
<dbReference type="PROSITE" id="PS00344">
    <property type="entry name" value="GATA_ZN_FINGER_1"/>
    <property type="match status" value="1"/>
</dbReference>
<dbReference type="GO" id="GO:0005634">
    <property type="term" value="C:nucleus"/>
    <property type="evidence" value="ECO:0007669"/>
    <property type="project" value="TreeGrafter"/>
</dbReference>
<dbReference type="InterPro" id="IPR013088">
    <property type="entry name" value="Znf_NHR/GATA"/>
</dbReference>
<feature type="compositionally biased region" description="Low complexity" evidence="7">
    <location>
        <begin position="242"/>
        <end position="257"/>
    </location>
</feature>
<dbReference type="OrthoDB" id="2162994at2759"/>
<dbReference type="GO" id="GO:0008270">
    <property type="term" value="F:zinc ion binding"/>
    <property type="evidence" value="ECO:0007669"/>
    <property type="project" value="UniProtKB-KW"/>
</dbReference>
<dbReference type="GO" id="GO:0030154">
    <property type="term" value="P:cell differentiation"/>
    <property type="evidence" value="ECO:0007669"/>
    <property type="project" value="TreeGrafter"/>
</dbReference>
<feature type="region of interest" description="Disordered" evidence="7">
    <location>
        <begin position="272"/>
        <end position="297"/>
    </location>
</feature>
<sequence>MLYQTLPISFQLNPCSSFSPSTPLLFPQNNHFLSSSSFSNSQQMDCVETKALKTSFSEMFALKTTTTTQQIFNEDLWCGNGANGVAGDDLFVEGLLNFSNEDVQEKEKDFVVEDDDEEEEGYSSVSSQEHDLKTCSDGLSIKNEFGSVPESELTVPADDVANLEWLSHFVEDSFSEFSLQHLVGKTELNPQTKNDKGSEMFIETPGLGPVGVATSVPAKARSKRSRTGGRVWSLGSLPLTDSSSSSSSSSPSSSSSSSCLIFNNTGQNLDMFSFMGKPPAKKQKKKPMPEAQQRRCSHCGVNKTPQWRTGPLGAKTLCNACGVRYKSGRLLPEYRPAISPTFSSDVHSNNHRKVLEMRRKKEEVVAFLWVKSLRRAQEIRAARARNGGVIPILTNTQILNLVNEEIIPYAGNSLEGNAAQGNQGQGIAELIVADHLNAPIQMIPGVGQNNMIIWHAGMSFEASGPPQLAHGDANMTDGTIVINDTTEINESTAVNDLAHEDNSGGDLRQSLKKVF</sequence>
<reference evidence="9 10" key="1">
    <citation type="submission" date="2020-10" db="EMBL/GenBank/DDBJ databases">
        <title>The Coptis chinensis genome and diversification of protoberbering-type alkaloids.</title>
        <authorList>
            <person name="Wang B."/>
            <person name="Shu S."/>
            <person name="Song C."/>
            <person name="Liu Y."/>
        </authorList>
    </citation>
    <scope>NUCLEOTIDE SEQUENCE [LARGE SCALE GENOMIC DNA]</scope>
    <source>
        <strain evidence="9">HL-2020</strain>
        <tissue evidence="9">Leaf</tissue>
    </source>
</reference>
<protein>
    <recommendedName>
        <fullName evidence="8">GATA-type domain-containing protein</fullName>
    </recommendedName>
</protein>
<keyword evidence="2" id="KW-0479">Metal-binding</keyword>
<keyword evidence="3 6" id="KW-0863">Zinc-finger</keyword>
<dbReference type="AlphaFoldDB" id="A0A835INZ5"/>